<feature type="compositionally biased region" description="Pro residues" evidence="1">
    <location>
        <begin position="71"/>
        <end position="84"/>
    </location>
</feature>
<sequence>MAFLYQVAKEREWLEFEITSKNLPVENVDLDTLAYCSVRRFWEESFIWNDAWDRFPGDFWMHETDQSSEPLPTPPPDDSAPPPYDYATRTPGRVRASET</sequence>
<dbReference type="Proteomes" id="UP001521116">
    <property type="component" value="Unassembled WGS sequence"/>
</dbReference>
<evidence type="ECO:0000256" key="1">
    <source>
        <dbReference type="SAM" id="MobiDB-lite"/>
    </source>
</evidence>
<proteinExistence type="predicted"/>
<gene>
    <name evidence="2" type="ORF">SLS56_012123</name>
</gene>
<keyword evidence="3" id="KW-1185">Reference proteome</keyword>
<reference evidence="2 3" key="1">
    <citation type="submission" date="2024-02" db="EMBL/GenBank/DDBJ databases">
        <title>De novo assembly and annotation of 12 fungi associated with fruit tree decline syndrome in Ontario, Canada.</title>
        <authorList>
            <person name="Sulman M."/>
            <person name="Ellouze W."/>
            <person name="Ilyukhin E."/>
        </authorList>
    </citation>
    <scope>NUCLEOTIDE SEQUENCE [LARGE SCALE GENOMIC DNA]</scope>
    <source>
        <strain evidence="2 3">M1-105</strain>
    </source>
</reference>
<evidence type="ECO:0000313" key="2">
    <source>
        <dbReference type="EMBL" id="KAL1614356.1"/>
    </source>
</evidence>
<organism evidence="2 3">
    <name type="scientific">Neofusicoccum ribis</name>
    <dbReference type="NCBI Taxonomy" id="45134"/>
    <lineage>
        <taxon>Eukaryota</taxon>
        <taxon>Fungi</taxon>
        <taxon>Dikarya</taxon>
        <taxon>Ascomycota</taxon>
        <taxon>Pezizomycotina</taxon>
        <taxon>Dothideomycetes</taxon>
        <taxon>Dothideomycetes incertae sedis</taxon>
        <taxon>Botryosphaeriales</taxon>
        <taxon>Botryosphaeriaceae</taxon>
        <taxon>Neofusicoccum</taxon>
    </lineage>
</organism>
<name>A0ABR3SAE7_9PEZI</name>
<feature type="region of interest" description="Disordered" evidence="1">
    <location>
        <begin position="63"/>
        <end position="99"/>
    </location>
</feature>
<protein>
    <submittedName>
        <fullName evidence="2">Uncharacterized protein</fullName>
    </submittedName>
</protein>
<comment type="caution">
    <text evidence="2">The sequence shown here is derived from an EMBL/GenBank/DDBJ whole genome shotgun (WGS) entry which is preliminary data.</text>
</comment>
<accession>A0ABR3SAE7</accession>
<evidence type="ECO:0000313" key="3">
    <source>
        <dbReference type="Proteomes" id="UP001521116"/>
    </source>
</evidence>
<dbReference type="EMBL" id="JAJVDC020000395">
    <property type="protein sequence ID" value="KAL1614356.1"/>
    <property type="molecule type" value="Genomic_DNA"/>
</dbReference>